<sequence>MADGDTSVFELMPEMTMGDFKEMLKAELSSSREGIQSRRTVKVEVMVNGTPFQRSDGETVLEAGMAPEVEVQALLTVDPIICCSRAESGYASEDLVVVNIPRTVTCCEGLTYWEYPTVIPHGAMAKATELNGLQCTLWRLDTESGRWEVKLPDGEVKALRPVHLIFRGIGPIEDDGSLTLIGMASEHQTIHRVLDAVRDLIRSGSEALALLGSVVSPLGGRKALGEEGRIWLKLGKQAEQRVRGTLEELQKNMEQVDSIDASRYGPKAAAEIRLARKDLVQFVQKAQEQLESALTRLRVVLQHLVSTVPAHRPAHGWTEEESLHEKYRAAFEKLEEVVEQTDAAKKTRLSGITVKFQGRGENPPPSDNLYVKGLPGWVTESDLESIFSEVGDIQSMKLKAADWGAIAFIRLANKAQAQRAIAKYHNRVPRLLEKKAEEVDAKKLSVEITKGMLRATVDQLARGVTVIIDLRKPLGCVFNDDLVTKSVQEEGQGFELGIRVSWRVRSIGGVKVLKTADLKERMGKLKAEGHKEAALVFSPPPIVASFAKRPFGFTVAKDADLGLIYVNASNGLARAQGVRPGALISNIGGTDVSALKIEQVRDMLLKADVPVTVHFEQARGLPNAVTGVLHPVPDEEMPAPPPAEVVDEGPMVVPPPVDLDIDLSVPLGIKFDDQLVVESVAKNSQAARLGIGPGWQALGLAGDELSTRKELEQKLEVFKAEGSLGQPMMFQPAPMPASRARELGASQAAAVLRARAADLEREAEEERKNMREVTLDLDLSQPLGILFNKFLEADAVNEGSQSAKLGIKPGWRAKSLAGEDFKETRELVAKIQALKEEGTLTVSAVFLAPADGVSVDAPSAAASAAASEPKEPKVEQEVPMVATDVTLDLSQPLGIGSGVVDELRNLVGLKGAANELRGSIPTMGTSVKERPPKKTSVIMPSSLLSAIVGEQAEPVRMRIAMAINYFKGTEPVSDIETLDLVVNVLLANFRDDIDDVKKFQGLVNTSASFATGALQGLAPGRTFVAPRPAKGRKSRGRGLKIARAVTLLQWHHGSAPPQRFANMSMVWECRHCNISMSQNSVYCRKCNTWWELCWRIPKKEQKDDKSKKKKGDQRSRSKSVHQEGKAASSSKDPLMPFVPLKEPWVSTTPDSRVKAEVHGAFPGPRLPGPKEPVSEMCDKIRTFLYHKKDKIPEELTSSLSDFVKEEDQMLKHSHVNKLANLRRAAEKLLVKIKTTDQEWTDFQKTLKDRFDSQKASYLKTRAGLVKQFKEKKQEFLDHRALVQSLAAGGDLGEDGDAPEDVTFGDLAQMPETVNLEEEEEEEDMSVDALGTKRDAGLHLYDELDFGSGLPILLSFPGFVTSTGIEGFTSSLKWKSLSPRQCWLVYLAYFDPFCHFLVEQCTFLLVLECRMFLLGSVSFDEPFGSTFSGRDGVMRPVVTSATVTFDEFVQAVEMVGVCVCFNLEMRWLECSLPWLHLKHWDGTGPYELHFYTDGSKVGELSGAAVALWVLCGTGWRFAGHLQHHLGARWGSYDAELAAWLMAGKWAFDLFRSLGFTWASTPSVFLHFDSTSAGFGVLGAMWGDTAHPIFRAARSIFQLFEMLWPGSLQPCFVRGHQGDPGNECVDVLSRHAALNGFDLDEAWSFFYNERGIAFKALPWLWLAFRADLEPFWHGGKLLLPATPVVFSEDVADTLEEWQQSEADGAKVWLDLCCLSYNAMTMKGKNTSCYVNVTHFLEECNARGASLVALQETRMKNQVVNNQHYWTLSHPSERGLGGVLMALHKTAGIFWEAGQFLKLQPQNWRLVVATPHLLLSRLVQGSVDILIGTFHAPHTGADKAAVSSFWRDFTNHIPQYLRHLPVILAGDANARIGSMESAFHGKSFFSEETKTMIGYKQFWRARLLQGRVSLRRFWLHFFFFVWKGDTGAPGWLGIQEEHLSHLHWCLAVFQWCFLTFRNWVTSLVRRDAKKFWEHLAALLPAAETSKNQRSWWRLVQQHLPKNQVKRLALSAERQDCLRDQWRPYLCELEAGSETSMTELYREIVMEHQGKKTHPPSREDLPSLLDVESALRTTRARKAPGPDGVPSAWLHFGPHLLAPHLFDLLLKSMVQCMEAVFWKGGVLKMIPKTVSPVQVQHFRGIMLLNLMPRRAHSLFRPMLMQELEKNRPVGQIGGLPHQEAAFGSHAMRLFVRCAYSLGLPTCLLFVDLKAAYHSLIRELVLGPGLGNGRTRQVLLQQLLREGYSFDAAIDLVENSGLLQQGFRRDWFRELHSFTWSSIVDEPVATNRGSRPGSPLADSLFHVAMAPVVSSIEEWLLGRPDRMEALEKLKGLGHSVVWADDLCIPSVSNSNDGLLEEVEATFQFVEGLFTKHGFTLNLSRGKTEGLPTFVGPGAAECRRRLLQNPVVHGHKDLQLGASYKHLGTYVDAAGELRRDIQVRVAVAWTSFRQLSRRLLRNPSLSLRARVALLDSLILSRLLYGAGSWGALTGKQYRVLNACYRNLLRQISFQVACKGKAQVWTDEAILCYLELPCLRVKLAVARLLYARRLAVHAPHFLLDSLQCERSTRPDSWLGAFEVDMEWLRAHVSVDGWGLTWLDLCASWRAGRPGWKRLVQQATVKYVLVKKMLHSQAPASVPGHNAAADCDAFECHCGASFTTSRALRSHQVHSHGVRAPEYNMLRHPCCPVCLRFFWTLPRAQAHLRYLSRSGAPNLCFEWLRVTGFVDLRDWVVGEFPDLPGIKRREALRLYGPHPCGAFAGDVEALEEDFMECRKSLRVDGVIFPLEEDLRERCFEVFETVVASWMDGMPAIPPQVEGVATGCATAALFLWGMQLKDRPLAELWFMQTLANHSAGETLRRMHNLAVWIQQLRKLDGCEPHRERYAGPANPRERHLRDLRISYSSSVQFGECRLCVRDTPLSLLRTLAGS</sequence>
<evidence type="ECO:0000256" key="4">
    <source>
        <dbReference type="SAM" id="MobiDB-lite"/>
    </source>
</evidence>
<evidence type="ECO:0000313" key="9">
    <source>
        <dbReference type="Proteomes" id="UP001642484"/>
    </source>
</evidence>
<dbReference type="InterPro" id="IPR000504">
    <property type="entry name" value="RRM_dom"/>
</dbReference>
<keyword evidence="1" id="KW-0862">Zinc</keyword>
<dbReference type="Gene3D" id="3.60.10.10">
    <property type="entry name" value="Endonuclease/exonuclease/phosphatase"/>
    <property type="match status" value="1"/>
</dbReference>
<evidence type="ECO:0000256" key="3">
    <source>
        <dbReference type="SAM" id="Coils"/>
    </source>
</evidence>
<feature type="domain" description="Reverse transcriptase" evidence="7">
    <location>
        <begin position="2103"/>
        <end position="2389"/>
    </location>
</feature>
<evidence type="ECO:0000256" key="2">
    <source>
        <dbReference type="PROSITE-ProRule" id="PRU00176"/>
    </source>
</evidence>
<dbReference type="InterPro" id="IPR035979">
    <property type="entry name" value="RBD_domain_sf"/>
</dbReference>
<reference evidence="8 9" key="1">
    <citation type="submission" date="2024-02" db="EMBL/GenBank/DDBJ databases">
        <authorList>
            <person name="Chen Y."/>
            <person name="Shah S."/>
            <person name="Dougan E. K."/>
            <person name="Thang M."/>
            <person name="Chan C."/>
        </authorList>
    </citation>
    <scope>NUCLEOTIDE SEQUENCE [LARGE SCALE GENOMIC DNA]</scope>
</reference>
<feature type="coiled-coil region" evidence="3">
    <location>
        <begin position="749"/>
        <end position="776"/>
    </location>
</feature>
<accession>A0ABP0LHK9</accession>
<dbReference type="InterPro" id="IPR036034">
    <property type="entry name" value="PDZ_sf"/>
</dbReference>
<keyword evidence="1" id="KW-0863">Zinc-finger</keyword>
<dbReference type="InterPro" id="IPR012337">
    <property type="entry name" value="RNaseH-like_sf"/>
</dbReference>
<evidence type="ECO:0000259" key="5">
    <source>
        <dbReference type="PROSITE" id="PS50102"/>
    </source>
</evidence>
<dbReference type="Proteomes" id="UP001642484">
    <property type="component" value="Unassembled WGS sequence"/>
</dbReference>
<dbReference type="InterPro" id="IPR036691">
    <property type="entry name" value="Endo/exonu/phosph_ase_sf"/>
</dbReference>
<dbReference type="SUPFAM" id="SSF63491">
    <property type="entry name" value="BAG domain"/>
    <property type="match status" value="1"/>
</dbReference>
<evidence type="ECO:0000313" key="8">
    <source>
        <dbReference type="EMBL" id="CAK9037599.1"/>
    </source>
</evidence>
<dbReference type="Gene3D" id="3.30.420.10">
    <property type="entry name" value="Ribonuclease H-like superfamily/Ribonuclease H"/>
    <property type="match status" value="1"/>
</dbReference>
<dbReference type="PROSITE" id="PS50157">
    <property type="entry name" value="ZINC_FINGER_C2H2_2"/>
    <property type="match status" value="1"/>
</dbReference>
<dbReference type="InterPro" id="IPR013087">
    <property type="entry name" value="Znf_C2H2_type"/>
</dbReference>
<dbReference type="EMBL" id="CAXAMN010012224">
    <property type="protein sequence ID" value="CAK9037599.1"/>
    <property type="molecule type" value="Genomic_DNA"/>
</dbReference>
<dbReference type="InterPro" id="IPR012677">
    <property type="entry name" value="Nucleotide-bd_a/b_plait_sf"/>
</dbReference>
<dbReference type="PROSITE" id="PS50102">
    <property type="entry name" value="RRM"/>
    <property type="match status" value="1"/>
</dbReference>
<dbReference type="SUPFAM" id="SSF54928">
    <property type="entry name" value="RNA-binding domain, RBD"/>
    <property type="match status" value="1"/>
</dbReference>
<dbReference type="SUPFAM" id="SSF56219">
    <property type="entry name" value="DNase I-like"/>
    <property type="match status" value="1"/>
</dbReference>
<comment type="caution">
    <text evidence="8">The sequence shown here is derived from an EMBL/GenBank/DDBJ whole genome shotgun (WGS) entry which is preliminary data.</text>
</comment>
<feature type="region of interest" description="Disordered" evidence="4">
    <location>
        <begin position="1101"/>
        <end position="1135"/>
    </location>
</feature>
<dbReference type="PROSITE" id="PS50878">
    <property type="entry name" value="RT_POL"/>
    <property type="match status" value="1"/>
</dbReference>
<dbReference type="Gene3D" id="3.30.70.330">
    <property type="match status" value="1"/>
</dbReference>
<dbReference type="InterPro" id="IPR000477">
    <property type="entry name" value="RT_dom"/>
</dbReference>
<keyword evidence="1" id="KW-0479">Metal-binding</keyword>
<organism evidence="8 9">
    <name type="scientific">Durusdinium trenchii</name>
    <dbReference type="NCBI Taxonomy" id="1381693"/>
    <lineage>
        <taxon>Eukaryota</taxon>
        <taxon>Sar</taxon>
        <taxon>Alveolata</taxon>
        <taxon>Dinophyceae</taxon>
        <taxon>Suessiales</taxon>
        <taxon>Symbiodiniaceae</taxon>
        <taxon>Durusdinium</taxon>
    </lineage>
</organism>
<evidence type="ECO:0000259" key="6">
    <source>
        <dbReference type="PROSITE" id="PS50157"/>
    </source>
</evidence>
<keyword evidence="3" id="KW-0175">Coiled coil</keyword>
<dbReference type="InterPro" id="IPR036397">
    <property type="entry name" value="RNaseH_sf"/>
</dbReference>
<keyword evidence="2" id="KW-0694">RNA-binding</keyword>
<proteinExistence type="predicted"/>
<feature type="domain" description="RRM" evidence="5">
    <location>
        <begin position="367"/>
        <end position="451"/>
    </location>
</feature>
<dbReference type="SUPFAM" id="SSF53098">
    <property type="entry name" value="Ribonuclease H-like"/>
    <property type="match status" value="1"/>
</dbReference>
<gene>
    <name evidence="8" type="ORF">CCMP2556_LOCUS20728</name>
</gene>
<name>A0ABP0LHK9_9DINO</name>
<dbReference type="InterPro" id="IPR036533">
    <property type="entry name" value="BAG_dom_sf"/>
</dbReference>
<evidence type="ECO:0000256" key="1">
    <source>
        <dbReference type="PROSITE-ProRule" id="PRU00042"/>
    </source>
</evidence>
<evidence type="ECO:0000259" key="7">
    <source>
        <dbReference type="PROSITE" id="PS50878"/>
    </source>
</evidence>
<feature type="domain" description="C2H2-type" evidence="6">
    <location>
        <begin position="2637"/>
        <end position="2669"/>
    </location>
</feature>
<dbReference type="SMART" id="SM00360">
    <property type="entry name" value="RRM"/>
    <property type="match status" value="1"/>
</dbReference>
<dbReference type="InterPro" id="IPR003103">
    <property type="entry name" value="BAG_domain"/>
</dbReference>
<dbReference type="CDD" id="cd00590">
    <property type="entry name" value="RRM_SF"/>
    <property type="match status" value="1"/>
</dbReference>
<protein>
    <submittedName>
        <fullName evidence="8">Uncharacterized protein</fullName>
    </submittedName>
</protein>
<feature type="compositionally biased region" description="Basic and acidic residues" evidence="4">
    <location>
        <begin position="1101"/>
        <end position="1124"/>
    </location>
</feature>
<keyword evidence="9" id="KW-1185">Reference proteome</keyword>
<dbReference type="Pfam" id="PF00076">
    <property type="entry name" value="RRM_1"/>
    <property type="match status" value="1"/>
</dbReference>
<dbReference type="Pfam" id="PF02179">
    <property type="entry name" value="BAG"/>
    <property type="match status" value="1"/>
</dbReference>
<dbReference type="Gene3D" id="1.20.58.120">
    <property type="entry name" value="BAG domain"/>
    <property type="match status" value="1"/>
</dbReference>
<dbReference type="SUPFAM" id="SSF50156">
    <property type="entry name" value="PDZ domain-like"/>
    <property type="match status" value="1"/>
</dbReference>